<evidence type="ECO:0000256" key="1">
    <source>
        <dbReference type="ARBA" id="ARBA00007100"/>
    </source>
</evidence>
<evidence type="ECO:0000313" key="3">
    <source>
        <dbReference type="EMBL" id="GHO94998.1"/>
    </source>
</evidence>
<dbReference type="InterPro" id="IPR011990">
    <property type="entry name" value="TPR-like_helical_dom_sf"/>
</dbReference>
<gene>
    <name evidence="3" type="ORF">KSF_050460</name>
</gene>
<sequence length="297" mass="34431">MAERFPKDTAQQRTYRAFAALLAGDDATIDLAQAALLIASVEYPDLDMAHYISQLDAFARRVRAILALPDHDILPQLPSETEPFAVLDALNQVLFVEERFQGNLTDYHNPDNSFLNKVLDNHTGIPITLSLLYMEVGKRVGIKIDGIGLPYHFMVGYRLPDERIYIDPFENGQFLTEQECHTLVRRLIRNKAKFQPHWFEPITHRQLLTRVLNNLKQTYIDLEEYQRALSTCDMIIMLSPHLAFELRDRGILYLQLKRYSRALHDLTDYLDQAPDAKDRDEILEHIKTIRQIIAMLN</sequence>
<evidence type="ECO:0000259" key="2">
    <source>
        <dbReference type="Pfam" id="PF13369"/>
    </source>
</evidence>
<dbReference type="Pfam" id="PF13369">
    <property type="entry name" value="Transglut_core2"/>
    <property type="match status" value="1"/>
</dbReference>
<keyword evidence="4" id="KW-1185">Reference proteome</keyword>
<name>A0A8J3IJR5_9CHLR</name>
<dbReference type="AlphaFoldDB" id="A0A8J3IJR5"/>
<protein>
    <recommendedName>
        <fullName evidence="2">Protein SirB1 N-terminal domain-containing protein</fullName>
    </recommendedName>
</protein>
<proteinExistence type="inferred from homology"/>
<dbReference type="RefSeq" id="WP_220205702.1">
    <property type="nucleotide sequence ID" value="NZ_BNJK01000001.1"/>
</dbReference>
<dbReference type="PANTHER" id="PTHR31350">
    <property type="entry name" value="SI:DKEY-261L7.2"/>
    <property type="match status" value="1"/>
</dbReference>
<reference evidence="3" key="1">
    <citation type="submission" date="2020-10" db="EMBL/GenBank/DDBJ databases">
        <title>Taxonomic study of unclassified bacteria belonging to the class Ktedonobacteria.</title>
        <authorList>
            <person name="Yabe S."/>
            <person name="Wang C.M."/>
            <person name="Zheng Y."/>
            <person name="Sakai Y."/>
            <person name="Cavaletti L."/>
            <person name="Monciardini P."/>
            <person name="Donadio S."/>
        </authorList>
    </citation>
    <scope>NUCLEOTIDE SEQUENCE</scope>
    <source>
        <strain evidence="3">ID150040</strain>
    </source>
</reference>
<dbReference type="Proteomes" id="UP000597444">
    <property type="component" value="Unassembled WGS sequence"/>
</dbReference>
<evidence type="ECO:0000313" key="4">
    <source>
        <dbReference type="Proteomes" id="UP000597444"/>
    </source>
</evidence>
<organism evidence="3 4">
    <name type="scientific">Reticulibacter mediterranei</name>
    <dbReference type="NCBI Taxonomy" id="2778369"/>
    <lineage>
        <taxon>Bacteria</taxon>
        <taxon>Bacillati</taxon>
        <taxon>Chloroflexota</taxon>
        <taxon>Ktedonobacteria</taxon>
        <taxon>Ktedonobacterales</taxon>
        <taxon>Reticulibacteraceae</taxon>
        <taxon>Reticulibacter</taxon>
    </lineage>
</organism>
<comment type="similarity">
    <text evidence="1">Belongs to the UPF0162 family.</text>
</comment>
<dbReference type="EMBL" id="BNJK01000001">
    <property type="protein sequence ID" value="GHO94998.1"/>
    <property type="molecule type" value="Genomic_DNA"/>
</dbReference>
<dbReference type="Gene3D" id="1.25.40.10">
    <property type="entry name" value="Tetratricopeptide repeat domain"/>
    <property type="match status" value="1"/>
</dbReference>
<dbReference type="SUPFAM" id="SSF48452">
    <property type="entry name" value="TPR-like"/>
    <property type="match status" value="1"/>
</dbReference>
<feature type="domain" description="Protein SirB1 N-terminal" evidence="2">
    <location>
        <begin position="50"/>
        <end position="213"/>
    </location>
</feature>
<accession>A0A8J3IJR5</accession>
<dbReference type="PANTHER" id="PTHR31350:SF21">
    <property type="entry name" value="F-BOX ONLY PROTEIN 21"/>
    <property type="match status" value="1"/>
</dbReference>
<dbReference type="Pfam" id="PF13371">
    <property type="entry name" value="TPR_9"/>
    <property type="match status" value="1"/>
</dbReference>
<dbReference type="InterPro" id="IPR032698">
    <property type="entry name" value="SirB1_N"/>
</dbReference>
<comment type="caution">
    <text evidence="3">The sequence shown here is derived from an EMBL/GenBank/DDBJ whole genome shotgun (WGS) entry which is preliminary data.</text>
</comment>